<dbReference type="AlphaFoldDB" id="A0A540N0S1"/>
<dbReference type="EMBL" id="VIEB01000136">
    <property type="protein sequence ID" value="TQE04642.1"/>
    <property type="molecule type" value="Genomic_DNA"/>
</dbReference>
<accession>A0A540N0S1</accession>
<protein>
    <submittedName>
        <fullName evidence="1">Uncharacterized protein</fullName>
    </submittedName>
</protein>
<comment type="caution">
    <text evidence="1">The sequence shown here is derived from an EMBL/GenBank/DDBJ whole genome shotgun (WGS) entry which is preliminary data.</text>
</comment>
<name>A0A540N0S1_MALBA</name>
<gene>
    <name evidence="1" type="ORF">C1H46_009725</name>
</gene>
<evidence type="ECO:0000313" key="2">
    <source>
        <dbReference type="Proteomes" id="UP000315295"/>
    </source>
</evidence>
<dbReference type="Proteomes" id="UP000315295">
    <property type="component" value="Unassembled WGS sequence"/>
</dbReference>
<sequence>MKERANLAAVGAATVTLFSALTATFKRSVESGISAKKLVCSGVIVVQVCCNIICGGYDNGSFVLIPSNPRSG</sequence>
<reference evidence="1 2" key="1">
    <citation type="journal article" date="2019" name="G3 (Bethesda)">
        <title>Sequencing of a Wild Apple (Malus baccata) Genome Unravels the Differences Between Cultivated and Wild Apple Species Regarding Disease Resistance and Cold Tolerance.</title>
        <authorList>
            <person name="Chen X."/>
        </authorList>
    </citation>
    <scope>NUCLEOTIDE SEQUENCE [LARGE SCALE GENOMIC DNA]</scope>
    <source>
        <strain evidence="2">cv. Shandingzi</strain>
        <tissue evidence="1">Leaves</tissue>
    </source>
</reference>
<keyword evidence="2" id="KW-1185">Reference proteome</keyword>
<evidence type="ECO:0000313" key="1">
    <source>
        <dbReference type="EMBL" id="TQE04642.1"/>
    </source>
</evidence>
<proteinExistence type="predicted"/>
<organism evidence="1 2">
    <name type="scientific">Malus baccata</name>
    <name type="common">Siberian crab apple</name>
    <name type="synonym">Pyrus baccata</name>
    <dbReference type="NCBI Taxonomy" id="106549"/>
    <lineage>
        <taxon>Eukaryota</taxon>
        <taxon>Viridiplantae</taxon>
        <taxon>Streptophyta</taxon>
        <taxon>Embryophyta</taxon>
        <taxon>Tracheophyta</taxon>
        <taxon>Spermatophyta</taxon>
        <taxon>Magnoliopsida</taxon>
        <taxon>eudicotyledons</taxon>
        <taxon>Gunneridae</taxon>
        <taxon>Pentapetalae</taxon>
        <taxon>rosids</taxon>
        <taxon>fabids</taxon>
        <taxon>Rosales</taxon>
        <taxon>Rosaceae</taxon>
        <taxon>Amygdaloideae</taxon>
        <taxon>Maleae</taxon>
        <taxon>Malus</taxon>
    </lineage>
</organism>